<sequence>MSISSLDGADAPEDQLLLTDDTYSFKADDILSTGPSILMVLFDNHRNVHNLYTIPSFSSYRHIFKDRGDEKRAYASRSHQHTQHERDTMFLRYGKHIDKHPTHPRNLQSFAIKYSQGSRSGLQQLVTLANT</sequence>
<evidence type="ECO:0000313" key="2">
    <source>
        <dbReference type="Proteomes" id="UP001314170"/>
    </source>
</evidence>
<keyword evidence="2" id="KW-1185">Reference proteome</keyword>
<name>A0AAV1RSZ6_9ROSI</name>
<evidence type="ECO:0000313" key="1">
    <source>
        <dbReference type="EMBL" id="CAK7338409.1"/>
    </source>
</evidence>
<dbReference type="AlphaFoldDB" id="A0AAV1RSZ6"/>
<protein>
    <submittedName>
        <fullName evidence="1">Uncharacterized protein</fullName>
    </submittedName>
</protein>
<dbReference type="Proteomes" id="UP001314170">
    <property type="component" value="Unassembled WGS sequence"/>
</dbReference>
<accession>A0AAV1RSZ6</accession>
<comment type="caution">
    <text evidence="1">The sequence shown here is derived from an EMBL/GenBank/DDBJ whole genome shotgun (WGS) entry which is preliminary data.</text>
</comment>
<dbReference type="EMBL" id="CAWUPB010001116">
    <property type="protein sequence ID" value="CAK7338409.1"/>
    <property type="molecule type" value="Genomic_DNA"/>
</dbReference>
<gene>
    <name evidence="1" type="ORF">DCAF_LOCUS13456</name>
</gene>
<proteinExistence type="predicted"/>
<organism evidence="1 2">
    <name type="scientific">Dovyalis caffra</name>
    <dbReference type="NCBI Taxonomy" id="77055"/>
    <lineage>
        <taxon>Eukaryota</taxon>
        <taxon>Viridiplantae</taxon>
        <taxon>Streptophyta</taxon>
        <taxon>Embryophyta</taxon>
        <taxon>Tracheophyta</taxon>
        <taxon>Spermatophyta</taxon>
        <taxon>Magnoliopsida</taxon>
        <taxon>eudicotyledons</taxon>
        <taxon>Gunneridae</taxon>
        <taxon>Pentapetalae</taxon>
        <taxon>rosids</taxon>
        <taxon>fabids</taxon>
        <taxon>Malpighiales</taxon>
        <taxon>Salicaceae</taxon>
        <taxon>Flacourtieae</taxon>
        <taxon>Dovyalis</taxon>
    </lineage>
</organism>
<reference evidence="1 2" key="1">
    <citation type="submission" date="2024-01" db="EMBL/GenBank/DDBJ databases">
        <authorList>
            <person name="Waweru B."/>
        </authorList>
    </citation>
    <scope>NUCLEOTIDE SEQUENCE [LARGE SCALE GENOMIC DNA]</scope>
</reference>